<dbReference type="InterPro" id="IPR014729">
    <property type="entry name" value="Rossmann-like_a/b/a_fold"/>
</dbReference>
<dbReference type="Proteomes" id="UP000700908">
    <property type="component" value="Unassembled WGS sequence"/>
</dbReference>
<comment type="catalytic activity">
    <reaction evidence="9 10">
        <text>nicotinate beta-D-ribonucleotide + ATP + H(+) = deamido-NAD(+) + diphosphate</text>
        <dbReference type="Rhea" id="RHEA:22860"/>
        <dbReference type="ChEBI" id="CHEBI:15378"/>
        <dbReference type="ChEBI" id="CHEBI:30616"/>
        <dbReference type="ChEBI" id="CHEBI:33019"/>
        <dbReference type="ChEBI" id="CHEBI:57502"/>
        <dbReference type="ChEBI" id="CHEBI:58437"/>
        <dbReference type="EC" id="2.7.7.18"/>
    </reaction>
</comment>
<evidence type="ECO:0000256" key="6">
    <source>
        <dbReference type="ARBA" id="ARBA00022741"/>
    </source>
</evidence>
<evidence type="ECO:0000259" key="11">
    <source>
        <dbReference type="Pfam" id="PF01467"/>
    </source>
</evidence>
<reference evidence="12 13" key="1">
    <citation type="submission" date="2021-08" db="EMBL/GenBank/DDBJ databases">
        <title>Collinsella faecalis sp. nov. isolated from swine faeces.</title>
        <authorList>
            <person name="Oh B.S."/>
            <person name="Lee J.H."/>
        </authorList>
    </citation>
    <scope>NUCLEOTIDE SEQUENCE [LARGE SCALE GENOMIC DNA]</scope>
    <source>
        <strain evidence="12 13">AGMB00827</strain>
    </source>
</reference>
<dbReference type="InterPro" id="IPR005248">
    <property type="entry name" value="NadD/NMNAT"/>
</dbReference>
<keyword evidence="4 10" id="KW-0808">Transferase</keyword>
<dbReference type="NCBIfam" id="TIGR00482">
    <property type="entry name" value="nicotinate (nicotinamide) nucleotide adenylyltransferase"/>
    <property type="match status" value="1"/>
</dbReference>
<name>A0ABS7ML21_9ACTN</name>
<dbReference type="Gene3D" id="3.40.50.620">
    <property type="entry name" value="HUPs"/>
    <property type="match status" value="1"/>
</dbReference>
<evidence type="ECO:0000256" key="4">
    <source>
        <dbReference type="ARBA" id="ARBA00022679"/>
    </source>
</evidence>
<evidence type="ECO:0000313" key="12">
    <source>
        <dbReference type="EMBL" id="MBY4798059.1"/>
    </source>
</evidence>
<gene>
    <name evidence="10 12" type="primary">nadD</name>
    <name evidence="12" type="ORF">K6V98_06840</name>
</gene>
<proteinExistence type="inferred from homology"/>
<keyword evidence="8 10" id="KW-0520">NAD</keyword>
<evidence type="ECO:0000256" key="2">
    <source>
        <dbReference type="ARBA" id="ARBA00005019"/>
    </source>
</evidence>
<comment type="function">
    <text evidence="1 10">Catalyzes the reversible adenylation of nicotinate mononucleotide (NaMN) to nicotinic acid adenine dinucleotide (NaAD).</text>
</comment>
<organism evidence="12 13">
    <name type="scientific">Collinsella ureilytica</name>
    <dbReference type="NCBI Taxonomy" id="2869515"/>
    <lineage>
        <taxon>Bacteria</taxon>
        <taxon>Bacillati</taxon>
        <taxon>Actinomycetota</taxon>
        <taxon>Coriobacteriia</taxon>
        <taxon>Coriobacteriales</taxon>
        <taxon>Coriobacteriaceae</taxon>
        <taxon>Collinsella</taxon>
    </lineage>
</organism>
<comment type="similarity">
    <text evidence="10">Belongs to the NadD family.</text>
</comment>
<feature type="domain" description="Cytidyltransferase-like" evidence="11">
    <location>
        <begin position="28"/>
        <end position="195"/>
    </location>
</feature>
<dbReference type="HAMAP" id="MF_00244">
    <property type="entry name" value="NaMN_adenylyltr"/>
    <property type="match status" value="1"/>
</dbReference>
<dbReference type="GO" id="GO:0004515">
    <property type="term" value="F:nicotinate-nucleotide adenylyltransferase activity"/>
    <property type="evidence" value="ECO:0007669"/>
    <property type="project" value="UniProtKB-EC"/>
</dbReference>
<evidence type="ECO:0000256" key="7">
    <source>
        <dbReference type="ARBA" id="ARBA00022840"/>
    </source>
</evidence>
<protein>
    <recommendedName>
        <fullName evidence="10">Probable nicotinate-nucleotide adenylyltransferase</fullName>
        <ecNumber evidence="10">2.7.7.18</ecNumber>
    </recommendedName>
    <alternativeName>
        <fullName evidence="10">Deamido-NAD(+) diphosphorylase</fullName>
    </alternativeName>
    <alternativeName>
        <fullName evidence="10">Deamido-NAD(+) pyrophosphorylase</fullName>
    </alternativeName>
    <alternativeName>
        <fullName evidence="10">Nicotinate mononucleotide adenylyltransferase</fullName>
        <shortName evidence="10">NaMN adenylyltransferase</shortName>
    </alternativeName>
</protein>
<dbReference type="EC" id="2.7.7.18" evidence="10"/>
<evidence type="ECO:0000256" key="3">
    <source>
        <dbReference type="ARBA" id="ARBA00022642"/>
    </source>
</evidence>
<keyword evidence="6 10" id="KW-0547">Nucleotide-binding</keyword>
<dbReference type="CDD" id="cd02165">
    <property type="entry name" value="NMNAT"/>
    <property type="match status" value="1"/>
</dbReference>
<evidence type="ECO:0000256" key="8">
    <source>
        <dbReference type="ARBA" id="ARBA00023027"/>
    </source>
</evidence>
<dbReference type="PANTHER" id="PTHR39321">
    <property type="entry name" value="NICOTINATE-NUCLEOTIDE ADENYLYLTRANSFERASE-RELATED"/>
    <property type="match status" value="1"/>
</dbReference>
<keyword evidence="3 10" id="KW-0662">Pyridine nucleotide biosynthesis</keyword>
<dbReference type="InterPro" id="IPR004821">
    <property type="entry name" value="Cyt_trans-like"/>
</dbReference>
<evidence type="ECO:0000313" key="13">
    <source>
        <dbReference type="Proteomes" id="UP000700908"/>
    </source>
</evidence>
<keyword evidence="13" id="KW-1185">Reference proteome</keyword>
<dbReference type="NCBIfam" id="NF000840">
    <property type="entry name" value="PRK00071.1-3"/>
    <property type="match status" value="1"/>
</dbReference>
<comment type="caution">
    <text evidence="12">The sequence shown here is derived from an EMBL/GenBank/DDBJ whole genome shotgun (WGS) entry which is preliminary data.</text>
</comment>
<comment type="pathway">
    <text evidence="2 10">Cofactor biosynthesis; NAD(+) biosynthesis; deamido-NAD(+) from nicotinate D-ribonucleotide: step 1/1.</text>
</comment>
<dbReference type="PANTHER" id="PTHR39321:SF3">
    <property type="entry name" value="PHOSPHOPANTETHEINE ADENYLYLTRANSFERASE"/>
    <property type="match status" value="1"/>
</dbReference>
<evidence type="ECO:0000256" key="5">
    <source>
        <dbReference type="ARBA" id="ARBA00022695"/>
    </source>
</evidence>
<dbReference type="EMBL" id="JAIMFO010000007">
    <property type="protein sequence ID" value="MBY4798059.1"/>
    <property type="molecule type" value="Genomic_DNA"/>
</dbReference>
<accession>A0ABS7ML21</accession>
<evidence type="ECO:0000256" key="1">
    <source>
        <dbReference type="ARBA" id="ARBA00002324"/>
    </source>
</evidence>
<dbReference type="NCBIfam" id="TIGR00125">
    <property type="entry name" value="cyt_tran_rel"/>
    <property type="match status" value="1"/>
</dbReference>
<dbReference type="Pfam" id="PF01467">
    <property type="entry name" value="CTP_transf_like"/>
    <property type="match status" value="1"/>
</dbReference>
<evidence type="ECO:0000256" key="9">
    <source>
        <dbReference type="ARBA" id="ARBA00048721"/>
    </source>
</evidence>
<dbReference type="SUPFAM" id="SSF52374">
    <property type="entry name" value="Nucleotidylyl transferase"/>
    <property type="match status" value="1"/>
</dbReference>
<keyword evidence="5 10" id="KW-0548">Nucleotidyltransferase</keyword>
<sequence>MERMGMGSDRLALPALGADPSREYRLGIMGGTFDPIHYGHLVTAEEARDALDLDLVVFMPAGSPAFKAPERVTSAEDRYAMTLLATSANPAFDASRFEIERAGTTYTVDTLRALRAHYPSNVKLFFITGADAILEILSWRDAHALASLTTFIAATRPGYDMARAAEVVQSSGIGFDVRYIEIPALSISSTDIRRRVAEGKSIRYLTATSVIGFIKKNGLYRQDFSERVDEVRGVGGDLS</sequence>
<keyword evidence="7 10" id="KW-0067">ATP-binding</keyword>
<evidence type="ECO:0000256" key="10">
    <source>
        <dbReference type="HAMAP-Rule" id="MF_00244"/>
    </source>
</evidence>